<accession>A0ABM0GVQ1</accession>
<dbReference type="RefSeq" id="XP_002738361.1">
    <property type="nucleotide sequence ID" value="XM_002738315.2"/>
</dbReference>
<protein>
    <submittedName>
        <fullName evidence="4">Stress response protein NST1-like</fullName>
    </submittedName>
</protein>
<feature type="chain" id="PRO_5047236870" evidence="2">
    <location>
        <begin position="21"/>
        <end position="231"/>
    </location>
</feature>
<evidence type="ECO:0000313" key="3">
    <source>
        <dbReference type="Proteomes" id="UP000694865"/>
    </source>
</evidence>
<organism evidence="3 4">
    <name type="scientific">Saccoglossus kowalevskii</name>
    <name type="common">Acorn worm</name>
    <dbReference type="NCBI Taxonomy" id="10224"/>
    <lineage>
        <taxon>Eukaryota</taxon>
        <taxon>Metazoa</taxon>
        <taxon>Hemichordata</taxon>
        <taxon>Enteropneusta</taxon>
        <taxon>Harrimaniidae</taxon>
        <taxon>Saccoglossus</taxon>
    </lineage>
</organism>
<dbReference type="GeneID" id="100370724"/>
<dbReference type="Proteomes" id="UP000694865">
    <property type="component" value="Unplaced"/>
</dbReference>
<feature type="compositionally biased region" description="Basic and acidic residues" evidence="1">
    <location>
        <begin position="139"/>
        <end position="148"/>
    </location>
</feature>
<evidence type="ECO:0000256" key="1">
    <source>
        <dbReference type="SAM" id="MobiDB-lite"/>
    </source>
</evidence>
<name>A0ABM0GVQ1_SACKO</name>
<feature type="compositionally biased region" description="Basic and acidic residues" evidence="1">
    <location>
        <begin position="212"/>
        <end position="225"/>
    </location>
</feature>
<evidence type="ECO:0000313" key="4">
    <source>
        <dbReference type="RefSeq" id="XP_002738361.1"/>
    </source>
</evidence>
<reference evidence="4" key="1">
    <citation type="submission" date="2025-08" db="UniProtKB">
        <authorList>
            <consortium name="RefSeq"/>
        </authorList>
    </citation>
    <scope>IDENTIFICATION</scope>
    <source>
        <tissue evidence="4">Testes</tissue>
    </source>
</reference>
<feature type="region of interest" description="Disordered" evidence="1">
    <location>
        <begin position="127"/>
        <end position="148"/>
    </location>
</feature>
<gene>
    <name evidence="4" type="primary">LOC100370724</name>
</gene>
<evidence type="ECO:0000256" key="2">
    <source>
        <dbReference type="SAM" id="SignalP"/>
    </source>
</evidence>
<keyword evidence="3" id="KW-1185">Reference proteome</keyword>
<keyword evidence="2" id="KW-0732">Signal</keyword>
<feature type="region of interest" description="Disordered" evidence="1">
    <location>
        <begin position="212"/>
        <end position="231"/>
    </location>
</feature>
<proteinExistence type="predicted"/>
<feature type="signal peptide" evidence="2">
    <location>
        <begin position="1"/>
        <end position="20"/>
    </location>
</feature>
<sequence>MNKYVLSFMVALLSFTVVCAVSPFHQSFDRSKRIIEEDEEKDLPELTRIKRVRREENADEDDDVQARIKRVRKETKVITHQLEKALTRTKRIDVEAEEKKDPTELDRVKRYRRDFEENPDGLKRVKRVRKDTDDEEENSKELTRMKRVRRDIETPIKRSLFRKGSSGDALNRVKRLEAAGQFESHDPELKRFKRVRRLAETPDIELKRLRKRSDDVTHNAEERLTRMKRMK</sequence>